<reference evidence="14 15" key="1">
    <citation type="submission" date="2018-10" db="EMBL/GenBank/DDBJ databases">
        <title>A high-quality apple genome assembly.</title>
        <authorList>
            <person name="Hu J."/>
        </authorList>
    </citation>
    <scope>NUCLEOTIDE SEQUENCE [LARGE SCALE GENOMIC DNA]</scope>
    <source>
        <strain evidence="15">cv. HFTH1</strain>
        <tissue evidence="14">Young leaf</tissue>
    </source>
</reference>
<protein>
    <recommendedName>
        <fullName evidence="12">Acyl carrier protein</fullName>
    </recommendedName>
</protein>
<evidence type="ECO:0000256" key="1">
    <source>
        <dbReference type="ARBA" id="ARBA00005194"/>
    </source>
</evidence>
<evidence type="ECO:0000256" key="10">
    <source>
        <dbReference type="ARBA" id="ARBA00057783"/>
    </source>
</evidence>
<dbReference type="Proteomes" id="UP000290289">
    <property type="component" value="Chromosome 7"/>
</dbReference>
<dbReference type="HAMAP" id="MF_01217">
    <property type="entry name" value="Acyl_carrier"/>
    <property type="match status" value="1"/>
</dbReference>
<accession>A0A498JHV5</accession>
<gene>
    <name evidence="14" type="ORF">DVH24_013838</name>
</gene>
<keyword evidence="6" id="KW-0249">Electron transport</keyword>
<dbReference type="FunFam" id="1.10.1200.10:FF:000003">
    <property type="entry name" value="Acyl carrier protein"/>
    <property type="match status" value="1"/>
</dbReference>
<keyword evidence="9 12" id="KW-0275">Fatty acid biosynthesis</keyword>
<dbReference type="GO" id="GO:0005739">
    <property type="term" value="C:mitochondrion"/>
    <property type="evidence" value="ECO:0007669"/>
    <property type="project" value="UniProtKB-ARBA"/>
</dbReference>
<keyword evidence="6" id="KW-0813">Transport</keyword>
<dbReference type="AlphaFoldDB" id="A0A498JHV5"/>
<dbReference type="PANTHER" id="PTHR36264:SF5">
    <property type="entry name" value="SET DOMAIN-CONTAINING PROTEIN"/>
    <property type="match status" value="1"/>
</dbReference>
<dbReference type="Pfam" id="PF00550">
    <property type="entry name" value="PP-binding"/>
    <property type="match status" value="1"/>
</dbReference>
<keyword evidence="5" id="KW-0597">Phosphoprotein</keyword>
<evidence type="ECO:0000256" key="5">
    <source>
        <dbReference type="ARBA" id="ARBA00022553"/>
    </source>
</evidence>
<sequence length="475" mass="52875">MADLMKKTFYYNFYPTKEEELEEAVKGGSSGDVPRVLVEIADIHYQPPPPLIISDPRHIVRAISASEVKTGVLFLPFKEAFEHVFRHWSMEEANIVVNGCNKFPVTVWDVTDYNLRPPMVYGKDHGIYFQKGHMDEYYVLACVNVISNRRIKVGDEIGLAWDRSNGLMPGKFLFKLLSRADGAKKGCSLSLGRQQQQQSLFLLSGVGYMNPRTPLRSQPNRLIKSLPLDQREEREMALRAAVLRHLRVPVTLNPVLTLTGGKWAPPSLRWMSSHGDDHLTKSEVTDRVLSVVKSFPKVDPSTVTPDVHFQKDLGLDSLDNVEIVIALEEEFKLEIPDLEAVRIDSTNLAIEYVYNHPMAADEVFGSNGIEGEEEEEEPTMANLKTAMDSAFWDLNVSSPQTLEGSAAVPGDPFPLDGTRASQALRIQQLSLLGNGFPLGVIPSVQVKISLEKAPRISAQLPKGLALWMGSRALAC</sequence>
<evidence type="ECO:0000256" key="12">
    <source>
        <dbReference type="RuleBase" id="RU000722"/>
    </source>
</evidence>
<evidence type="ECO:0000256" key="7">
    <source>
        <dbReference type="ARBA" id="ARBA00022832"/>
    </source>
</evidence>
<keyword evidence="8" id="KW-0443">Lipid metabolism</keyword>
<evidence type="ECO:0000313" key="15">
    <source>
        <dbReference type="Proteomes" id="UP000290289"/>
    </source>
</evidence>
<comment type="subunit">
    <text evidence="11">Complex I is composed of at least 49 different subunits.</text>
</comment>
<organism evidence="14 15">
    <name type="scientific">Malus domestica</name>
    <name type="common">Apple</name>
    <name type="synonym">Pyrus malus</name>
    <dbReference type="NCBI Taxonomy" id="3750"/>
    <lineage>
        <taxon>Eukaryota</taxon>
        <taxon>Viridiplantae</taxon>
        <taxon>Streptophyta</taxon>
        <taxon>Embryophyta</taxon>
        <taxon>Tracheophyta</taxon>
        <taxon>Spermatophyta</taxon>
        <taxon>Magnoliopsida</taxon>
        <taxon>eudicotyledons</taxon>
        <taxon>Gunneridae</taxon>
        <taxon>Pentapetalae</taxon>
        <taxon>rosids</taxon>
        <taxon>fabids</taxon>
        <taxon>Rosales</taxon>
        <taxon>Rosaceae</taxon>
        <taxon>Amygdaloideae</taxon>
        <taxon>Maleae</taxon>
        <taxon>Malus</taxon>
    </lineage>
</organism>
<dbReference type="EMBL" id="RDQH01000333">
    <property type="protein sequence ID" value="RXH93262.1"/>
    <property type="molecule type" value="Genomic_DNA"/>
</dbReference>
<comment type="function">
    <text evidence="10">Carrier of the growing fatty acid chain in fatty acid biosynthesis. May be involved in the synthesis of short and medium chain fatty acids. Accessory and non-catalytic subunit of the mitochondrial membrane respiratory chain NADH dehydrogenase (Complex I), which functions in the transfer of electrons from NADH to the respiratory chain.</text>
</comment>
<dbReference type="NCBIfam" id="TIGR00517">
    <property type="entry name" value="acyl_carrier"/>
    <property type="match status" value="1"/>
</dbReference>
<evidence type="ECO:0000313" key="14">
    <source>
        <dbReference type="EMBL" id="RXH93262.1"/>
    </source>
</evidence>
<keyword evidence="15" id="KW-1185">Reference proteome</keyword>
<comment type="pathway">
    <text evidence="1">Lipid metabolism; fatty acid biosynthesis.</text>
</comment>
<evidence type="ECO:0000256" key="8">
    <source>
        <dbReference type="ARBA" id="ARBA00023098"/>
    </source>
</evidence>
<evidence type="ECO:0000256" key="11">
    <source>
        <dbReference type="ARBA" id="ARBA00063067"/>
    </source>
</evidence>
<keyword evidence="3 12" id="KW-0596">Phosphopantetheine</keyword>
<dbReference type="InterPro" id="IPR003231">
    <property type="entry name" value="ACP"/>
</dbReference>
<dbReference type="PROSITE" id="PS50075">
    <property type="entry name" value="CARRIER"/>
    <property type="match status" value="1"/>
</dbReference>
<evidence type="ECO:0000259" key="13">
    <source>
        <dbReference type="PROSITE" id="PS50075"/>
    </source>
</evidence>
<name>A0A498JHV5_MALDO</name>
<dbReference type="Gene3D" id="1.10.1200.10">
    <property type="entry name" value="ACP-like"/>
    <property type="match status" value="1"/>
</dbReference>
<feature type="domain" description="Carrier" evidence="13">
    <location>
        <begin position="282"/>
        <end position="357"/>
    </location>
</feature>
<comment type="caution">
    <text evidence="14">The sequence shown here is derived from an EMBL/GenBank/DDBJ whole genome shotgun (WGS) entry which is preliminary data.</text>
</comment>
<keyword evidence="7" id="KW-0276">Fatty acid metabolism</keyword>
<keyword evidence="4 12" id="KW-0444">Lipid biosynthesis</keyword>
<evidence type="ECO:0000256" key="2">
    <source>
        <dbReference type="ARBA" id="ARBA00010930"/>
    </source>
</evidence>
<comment type="similarity">
    <text evidence="2">Belongs to the acyl carrier protein (ACP) family.</text>
</comment>
<dbReference type="SUPFAM" id="SSF47336">
    <property type="entry name" value="ACP-like"/>
    <property type="match status" value="1"/>
</dbReference>
<dbReference type="InterPro" id="IPR009081">
    <property type="entry name" value="PP-bd_ACP"/>
</dbReference>
<dbReference type="GO" id="GO:0000036">
    <property type="term" value="F:acyl carrier activity"/>
    <property type="evidence" value="ECO:0007669"/>
    <property type="project" value="UniProtKB-ARBA"/>
</dbReference>
<keyword evidence="6" id="KW-0679">Respiratory chain</keyword>
<evidence type="ECO:0000256" key="4">
    <source>
        <dbReference type="ARBA" id="ARBA00022516"/>
    </source>
</evidence>
<evidence type="ECO:0000256" key="9">
    <source>
        <dbReference type="ARBA" id="ARBA00023160"/>
    </source>
</evidence>
<dbReference type="STRING" id="3750.A0A498JHV5"/>
<dbReference type="PANTHER" id="PTHR36264">
    <property type="entry name" value="SET DOMAIN-CONTAINING PROTEIN"/>
    <property type="match status" value="1"/>
</dbReference>
<proteinExistence type="inferred from homology"/>
<dbReference type="InterPro" id="IPR036736">
    <property type="entry name" value="ACP-like_sf"/>
</dbReference>
<evidence type="ECO:0000256" key="3">
    <source>
        <dbReference type="ARBA" id="ARBA00022450"/>
    </source>
</evidence>
<evidence type="ECO:0000256" key="6">
    <source>
        <dbReference type="ARBA" id="ARBA00022660"/>
    </source>
</evidence>